<protein>
    <submittedName>
        <fullName evidence="2">Uncharacterized protein</fullName>
    </submittedName>
</protein>
<feature type="compositionally biased region" description="Low complexity" evidence="1">
    <location>
        <begin position="137"/>
        <end position="150"/>
    </location>
</feature>
<feature type="region of interest" description="Disordered" evidence="1">
    <location>
        <begin position="1"/>
        <end position="188"/>
    </location>
</feature>
<reference evidence="2 3" key="1">
    <citation type="submission" date="2024-05" db="EMBL/GenBank/DDBJ databases">
        <title>A draft genome resource for the thread blight pathogen Marasmius tenuissimus strain MS-2.</title>
        <authorList>
            <person name="Yulfo-Soto G.E."/>
            <person name="Baruah I.K."/>
            <person name="Amoako-Attah I."/>
            <person name="Bukari Y."/>
            <person name="Meinhardt L.W."/>
            <person name="Bailey B.A."/>
            <person name="Cohen S.P."/>
        </authorList>
    </citation>
    <scope>NUCLEOTIDE SEQUENCE [LARGE SCALE GENOMIC DNA]</scope>
    <source>
        <strain evidence="2 3">MS-2</strain>
    </source>
</reference>
<evidence type="ECO:0000313" key="3">
    <source>
        <dbReference type="Proteomes" id="UP001437256"/>
    </source>
</evidence>
<dbReference type="EMBL" id="JBBXMP010000016">
    <property type="protein sequence ID" value="KAL0068831.1"/>
    <property type="molecule type" value="Genomic_DNA"/>
</dbReference>
<comment type="caution">
    <text evidence="2">The sequence shown here is derived from an EMBL/GenBank/DDBJ whole genome shotgun (WGS) entry which is preliminary data.</text>
</comment>
<feature type="compositionally biased region" description="Low complexity" evidence="1">
    <location>
        <begin position="11"/>
        <end position="24"/>
    </location>
</feature>
<proteinExistence type="predicted"/>
<name>A0ABR3A4M9_9AGAR</name>
<feature type="compositionally biased region" description="Polar residues" evidence="1">
    <location>
        <begin position="71"/>
        <end position="99"/>
    </location>
</feature>
<feature type="compositionally biased region" description="Basic and acidic residues" evidence="1">
    <location>
        <begin position="55"/>
        <end position="66"/>
    </location>
</feature>
<evidence type="ECO:0000256" key="1">
    <source>
        <dbReference type="SAM" id="MobiDB-lite"/>
    </source>
</evidence>
<organism evidence="2 3">
    <name type="scientific">Marasmius tenuissimus</name>
    <dbReference type="NCBI Taxonomy" id="585030"/>
    <lineage>
        <taxon>Eukaryota</taxon>
        <taxon>Fungi</taxon>
        <taxon>Dikarya</taxon>
        <taxon>Basidiomycota</taxon>
        <taxon>Agaricomycotina</taxon>
        <taxon>Agaricomycetes</taxon>
        <taxon>Agaricomycetidae</taxon>
        <taxon>Agaricales</taxon>
        <taxon>Marasmiineae</taxon>
        <taxon>Marasmiaceae</taxon>
        <taxon>Marasmius</taxon>
    </lineage>
</organism>
<accession>A0ABR3A4M9</accession>
<evidence type="ECO:0000313" key="2">
    <source>
        <dbReference type="EMBL" id="KAL0068831.1"/>
    </source>
</evidence>
<dbReference type="Proteomes" id="UP001437256">
    <property type="component" value="Unassembled WGS sequence"/>
</dbReference>
<sequence>MLVAAAVWADQLPSGPQPTQSQSPLKRPSDSEEVSTPSKRPRPSNQPSPSSHLTPEQRQRRLENIEHALSQARQPQESPAPTSQEFQPPSTPTRTSGLSQRPKENRSQFRTLVKIADSESDEEGDLLTPGGLSTPPRSALRSSTLSASGSFETPSQPSKGKEKMTSPKPQILERAGTSSRFRSNHAESIELTPDEYKSLAHELEQKLFAEISKNSRLQVKIERYFKHPR</sequence>
<gene>
    <name evidence="2" type="ORF">AAF712_004162</name>
</gene>
<keyword evidence="3" id="KW-1185">Reference proteome</keyword>